<evidence type="ECO:0008006" key="4">
    <source>
        <dbReference type="Google" id="ProtNLM"/>
    </source>
</evidence>
<gene>
    <name evidence="2" type="ORF">FHX33_003641</name>
</gene>
<keyword evidence="1" id="KW-1133">Transmembrane helix</keyword>
<dbReference type="EMBL" id="JACHVP010000004">
    <property type="protein sequence ID" value="MBB2968865.1"/>
    <property type="molecule type" value="Genomic_DNA"/>
</dbReference>
<keyword evidence="1" id="KW-0472">Membrane</keyword>
<accession>A0A7W4UYX7</accession>
<keyword evidence="3" id="KW-1185">Reference proteome</keyword>
<reference evidence="2 3" key="1">
    <citation type="submission" date="2020-08" db="EMBL/GenBank/DDBJ databases">
        <title>Sequencing the genomes of 1000 actinobacteria strains.</title>
        <authorList>
            <person name="Klenk H.-P."/>
        </authorList>
    </citation>
    <scope>NUCLEOTIDE SEQUENCE [LARGE SCALE GENOMIC DNA]</scope>
    <source>
        <strain evidence="2 3">DSM 20146</strain>
    </source>
</reference>
<protein>
    <recommendedName>
        <fullName evidence="4">DUF4383 domain-containing protein</fullName>
    </recommendedName>
</protein>
<dbReference type="RefSeq" id="WP_021758138.1">
    <property type="nucleotide sequence ID" value="NZ_JACHVP010000004.1"/>
</dbReference>
<evidence type="ECO:0000256" key="1">
    <source>
        <dbReference type="SAM" id="Phobius"/>
    </source>
</evidence>
<name>A0A7W4UYX7_LEIAQ</name>
<feature type="transmembrane region" description="Helical" evidence="1">
    <location>
        <begin position="81"/>
        <end position="98"/>
    </location>
</feature>
<sequence>MDNTPLRRTLLGVGAALAAYVGGWAFAAPDAFYRSFPGFGLHWIDIDGPYNEHLIRDVGALYLGLGVASIAAALSRSAAPGRVVGLAWAAFGVLHFGYHALHPEGSTGDQILALVSLGLSALLGLVLILPLRGRAEAVTR</sequence>
<dbReference type="Proteomes" id="UP000538196">
    <property type="component" value="Unassembled WGS sequence"/>
</dbReference>
<evidence type="ECO:0000313" key="3">
    <source>
        <dbReference type="Proteomes" id="UP000538196"/>
    </source>
</evidence>
<keyword evidence="1" id="KW-0812">Transmembrane</keyword>
<organism evidence="2 3">
    <name type="scientific">Leifsonia aquatica</name>
    <name type="common">Corynebacterium aquaticum</name>
    <dbReference type="NCBI Taxonomy" id="144185"/>
    <lineage>
        <taxon>Bacteria</taxon>
        <taxon>Bacillati</taxon>
        <taxon>Actinomycetota</taxon>
        <taxon>Actinomycetes</taxon>
        <taxon>Micrococcales</taxon>
        <taxon>Microbacteriaceae</taxon>
        <taxon>Leifsonia</taxon>
    </lineage>
</organism>
<comment type="caution">
    <text evidence="2">The sequence shown here is derived from an EMBL/GenBank/DDBJ whole genome shotgun (WGS) entry which is preliminary data.</text>
</comment>
<dbReference type="AlphaFoldDB" id="A0A7W4UYX7"/>
<proteinExistence type="predicted"/>
<feature type="transmembrane region" description="Helical" evidence="1">
    <location>
        <begin position="110"/>
        <end position="131"/>
    </location>
</feature>
<evidence type="ECO:0000313" key="2">
    <source>
        <dbReference type="EMBL" id="MBB2968865.1"/>
    </source>
</evidence>
<feature type="transmembrane region" description="Helical" evidence="1">
    <location>
        <begin position="54"/>
        <end position="74"/>
    </location>
</feature>